<protein>
    <submittedName>
        <fullName evidence="7">PDZ domain-containing protein</fullName>
    </submittedName>
</protein>
<organism evidence="7 8">
    <name type="scientific">Paenibacillus brevis</name>
    <dbReference type="NCBI Taxonomy" id="2841508"/>
    <lineage>
        <taxon>Bacteria</taxon>
        <taxon>Bacillati</taxon>
        <taxon>Bacillota</taxon>
        <taxon>Bacilli</taxon>
        <taxon>Bacillales</taxon>
        <taxon>Paenibacillaceae</taxon>
        <taxon>Paenibacillus</taxon>
    </lineage>
</organism>
<dbReference type="Pfam" id="PF22694">
    <property type="entry name" value="CtpB_N-like"/>
    <property type="match status" value="1"/>
</dbReference>
<keyword evidence="2 5" id="KW-0645">Protease</keyword>
<dbReference type="SMART" id="SM00245">
    <property type="entry name" value="TSPc"/>
    <property type="match status" value="1"/>
</dbReference>
<accession>A0ABS6FTF0</accession>
<dbReference type="SMART" id="SM00228">
    <property type="entry name" value="PDZ"/>
    <property type="match status" value="1"/>
</dbReference>
<dbReference type="InterPro" id="IPR001478">
    <property type="entry name" value="PDZ"/>
</dbReference>
<dbReference type="InterPro" id="IPR005151">
    <property type="entry name" value="Tail-specific_protease"/>
</dbReference>
<dbReference type="InterPro" id="IPR004447">
    <property type="entry name" value="Peptidase_S41A"/>
</dbReference>
<dbReference type="PANTHER" id="PTHR32060">
    <property type="entry name" value="TAIL-SPECIFIC PROTEASE"/>
    <property type="match status" value="1"/>
</dbReference>
<dbReference type="EMBL" id="JAHLQJ010000013">
    <property type="protein sequence ID" value="MBU5673308.1"/>
    <property type="molecule type" value="Genomic_DNA"/>
</dbReference>
<dbReference type="Proteomes" id="UP000743001">
    <property type="component" value="Unassembled WGS sequence"/>
</dbReference>
<dbReference type="CDD" id="cd06782">
    <property type="entry name" value="cpPDZ_CPP-like"/>
    <property type="match status" value="1"/>
</dbReference>
<evidence type="ECO:0000256" key="5">
    <source>
        <dbReference type="RuleBase" id="RU004404"/>
    </source>
</evidence>
<evidence type="ECO:0000256" key="4">
    <source>
        <dbReference type="ARBA" id="ARBA00022825"/>
    </source>
</evidence>
<dbReference type="Pfam" id="PF03572">
    <property type="entry name" value="Peptidase_S41"/>
    <property type="match status" value="1"/>
</dbReference>
<evidence type="ECO:0000256" key="2">
    <source>
        <dbReference type="ARBA" id="ARBA00022670"/>
    </source>
</evidence>
<dbReference type="InterPro" id="IPR041489">
    <property type="entry name" value="PDZ_6"/>
</dbReference>
<evidence type="ECO:0000313" key="7">
    <source>
        <dbReference type="EMBL" id="MBU5673308.1"/>
    </source>
</evidence>
<dbReference type="PANTHER" id="PTHR32060:SF30">
    <property type="entry name" value="CARBOXY-TERMINAL PROCESSING PROTEASE CTPA"/>
    <property type="match status" value="1"/>
</dbReference>
<dbReference type="Pfam" id="PF17820">
    <property type="entry name" value="PDZ_6"/>
    <property type="match status" value="1"/>
</dbReference>
<dbReference type="NCBIfam" id="TIGR00225">
    <property type="entry name" value="prc"/>
    <property type="match status" value="1"/>
</dbReference>
<reference evidence="7 8" key="1">
    <citation type="submission" date="2021-06" db="EMBL/GenBank/DDBJ databases">
        <authorList>
            <person name="Sun Q."/>
            <person name="Li D."/>
        </authorList>
    </citation>
    <scope>NUCLEOTIDE SEQUENCE [LARGE SCALE GENOMIC DNA]</scope>
    <source>
        <strain evidence="7 8">MSJ-6</strain>
    </source>
</reference>
<dbReference type="InterPro" id="IPR055210">
    <property type="entry name" value="CtpA/B_N"/>
</dbReference>
<proteinExistence type="inferred from homology"/>
<comment type="similarity">
    <text evidence="1 5">Belongs to the peptidase S41A family.</text>
</comment>
<name>A0ABS6FTF0_9BACL</name>
<comment type="caution">
    <text evidence="7">The sequence shown here is derived from an EMBL/GenBank/DDBJ whole genome shotgun (WGS) entry which is preliminary data.</text>
</comment>
<evidence type="ECO:0000313" key="8">
    <source>
        <dbReference type="Proteomes" id="UP000743001"/>
    </source>
</evidence>
<keyword evidence="3 5" id="KW-0378">Hydrolase</keyword>
<dbReference type="PROSITE" id="PS50106">
    <property type="entry name" value="PDZ"/>
    <property type="match status" value="1"/>
</dbReference>
<sequence>MQRSTLMKLKKLTTALLAPMLIIPMMLSPITAHGAGITIKLSEADSVQESSELDTLLEVLDYLEAYNIEGVDREMFLENAIRGMVYTLDDPYSDYYSAEELEEFEGSLNQEYVGIGVTLRFTNDQLVVTQPLPGSPALAAGIQQGDIISKVDGVKVTSMEDIYRIQGIEGTNVVLEVLRGSKPMTFTITRGHFTVPAVTGKYFPDSKVGYISLSSFTEQSDKQFAAELGMLRKAGMESLVLDLRDNTGGYVNAAINIAKNFIKNGTVMYTSGQSGKLEPINIVDGESLDIPVIILTNEMTASASEILTGALRDNNIATVVGTTTYGKARIQNLFSLSNGSSLKLTVQKYLTPSRKDFNHVGLTPDFEVKNNAVAQLILALQLAGMQSLEVKGNSSSLTVNGVSVNGYIDVVQSGDKLYVPSRVLNALVDGEVVWSSSLQKITITTKLGETAGFTVSSNAAKVINNETYVEIHQFQNKFPGLKWSYQQRTITLSYK</sequence>
<gene>
    <name evidence="7" type="ORF">KQJ23_15885</name>
</gene>
<keyword evidence="4 5" id="KW-0720">Serine protease</keyword>
<dbReference type="CDD" id="cd07560">
    <property type="entry name" value="Peptidase_S41_CPP"/>
    <property type="match status" value="1"/>
</dbReference>
<keyword evidence="8" id="KW-1185">Reference proteome</keyword>
<evidence type="ECO:0000256" key="3">
    <source>
        <dbReference type="ARBA" id="ARBA00022801"/>
    </source>
</evidence>
<evidence type="ECO:0000259" key="6">
    <source>
        <dbReference type="PROSITE" id="PS50106"/>
    </source>
</evidence>
<evidence type="ECO:0000256" key="1">
    <source>
        <dbReference type="ARBA" id="ARBA00009179"/>
    </source>
</evidence>
<feature type="domain" description="PDZ" evidence="6">
    <location>
        <begin position="105"/>
        <end position="181"/>
    </location>
</feature>